<dbReference type="EMBL" id="UOFJ01000663">
    <property type="protein sequence ID" value="VAW72443.1"/>
    <property type="molecule type" value="Genomic_DNA"/>
</dbReference>
<protein>
    <submittedName>
        <fullName evidence="1">Uncharacterized protein</fullName>
    </submittedName>
</protein>
<accession>A0A3B0Y7S0</accession>
<organism evidence="1">
    <name type="scientific">hydrothermal vent metagenome</name>
    <dbReference type="NCBI Taxonomy" id="652676"/>
    <lineage>
        <taxon>unclassified sequences</taxon>
        <taxon>metagenomes</taxon>
        <taxon>ecological metagenomes</taxon>
    </lineage>
</organism>
<sequence length="119" mass="13224">MNKLFTLILFLNFAGFAGHAHADPVKKPAINLKPACPMTALMRSHRSIQFILNDLTTTYTEPGGGGISKIKAIATNTYVIFISQEERLDQISYSLDIDKACNITVLKREVSALSPWDRK</sequence>
<reference evidence="1" key="1">
    <citation type="submission" date="2018-06" db="EMBL/GenBank/DDBJ databases">
        <authorList>
            <person name="Zhirakovskaya E."/>
        </authorList>
    </citation>
    <scope>NUCLEOTIDE SEQUENCE</scope>
</reference>
<name>A0A3B0Y7S0_9ZZZZ</name>
<gene>
    <name evidence="1" type="ORF">MNBD_GAMMA10-2229</name>
</gene>
<proteinExistence type="predicted"/>
<dbReference type="AlphaFoldDB" id="A0A3B0Y7S0"/>
<evidence type="ECO:0000313" key="1">
    <source>
        <dbReference type="EMBL" id="VAW72443.1"/>
    </source>
</evidence>